<evidence type="ECO:0000256" key="1">
    <source>
        <dbReference type="HAMAP-Rule" id="MF_00771"/>
    </source>
</evidence>
<evidence type="ECO:0000313" key="4">
    <source>
        <dbReference type="Proteomes" id="UP000010475"/>
    </source>
</evidence>
<dbReference type="STRING" id="56107.Cylst_3736"/>
<gene>
    <name evidence="3" type="ORF">Cylst_3736</name>
</gene>
<dbReference type="Proteomes" id="UP000010475">
    <property type="component" value="Chromosome"/>
</dbReference>
<proteinExistence type="inferred from homology"/>
<dbReference type="CDD" id="cd21132">
    <property type="entry name" value="EVE-like"/>
    <property type="match status" value="1"/>
</dbReference>
<dbReference type="OrthoDB" id="9793567at2"/>
<sequence length="160" mass="18351">MENPRYWIVVASKDHVQKKVESGFMQASHGKASPLKRLNINDWMISYSPKLEFGVKEKCQAFTAIGRVTGKEIYDYDMGNGFTPFGRDVQFFDGCEVSILPLIPHLDFIQNKRYWGYIFRFGLWEIQKPDLDLVASLMLPNREIIKGVKVDIAEKSGNSV</sequence>
<name>K9X1B5_9NOST</name>
<evidence type="ECO:0000313" key="3">
    <source>
        <dbReference type="EMBL" id="AFZ25859.1"/>
    </source>
</evidence>
<dbReference type="RefSeq" id="WP_015209105.1">
    <property type="nucleotide sequence ID" value="NC_019757.1"/>
</dbReference>
<dbReference type="EMBL" id="CP003642">
    <property type="protein sequence ID" value="AFZ25859.1"/>
    <property type="molecule type" value="Genomic_DNA"/>
</dbReference>
<dbReference type="InterPro" id="IPR022996">
    <property type="entry name" value="UPF0310"/>
</dbReference>
<dbReference type="Gene3D" id="3.10.590.10">
    <property type="entry name" value="ph1033 like domains"/>
    <property type="match status" value="1"/>
</dbReference>
<dbReference type="SUPFAM" id="SSF88697">
    <property type="entry name" value="PUA domain-like"/>
    <property type="match status" value="1"/>
</dbReference>
<dbReference type="HOGENOM" id="CLU_117727_0_0_3"/>
<dbReference type="InterPro" id="IPR015947">
    <property type="entry name" value="PUA-like_sf"/>
</dbReference>
<dbReference type="InterPro" id="IPR002740">
    <property type="entry name" value="EVE_domain"/>
</dbReference>
<keyword evidence="4" id="KW-1185">Reference proteome</keyword>
<organism evidence="3 4">
    <name type="scientific">Cylindrospermum stagnale PCC 7417</name>
    <dbReference type="NCBI Taxonomy" id="56107"/>
    <lineage>
        <taxon>Bacteria</taxon>
        <taxon>Bacillati</taxon>
        <taxon>Cyanobacteriota</taxon>
        <taxon>Cyanophyceae</taxon>
        <taxon>Nostocales</taxon>
        <taxon>Nostocaceae</taxon>
        <taxon>Cylindrospermum</taxon>
    </lineage>
</organism>
<dbReference type="NCBIfam" id="NF002616">
    <property type="entry name" value="PRK02268.1-2"/>
    <property type="match status" value="1"/>
</dbReference>
<protein>
    <recommendedName>
        <fullName evidence="1">UPF0310 protein Cylst_3736</fullName>
    </recommendedName>
</protein>
<dbReference type="KEGG" id="csg:Cylst_3736"/>
<dbReference type="eggNOG" id="COG1673">
    <property type="taxonomic scope" value="Bacteria"/>
</dbReference>
<comment type="similarity">
    <text evidence="1">Belongs to the UPF0310 family.</text>
</comment>
<dbReference type="Pfam" id="PF01878">
    <property type="entry name" value="EVE"/>
    <property type="match status" value="1"/>
</dbReference>
<accession>K9X1B5</accession>
<evidence type="ECO:0000259" key="2">
    <source>
        <dbReference type="Pfam" id="PF01878"/>
    </source>
</evidence>
<reference evidence="3 4" key="1">
    <citation type="submission" date="2012-06" db="EMBL/GenBank/DDBJ databases">
        <title>Finished chromosome of genome of Cylindrospermum stagnale PCC 7417.</title>
        <authorList>
            <consortium name="US DOE Joint Genome Institute"/>
            <person name="Gugger M."/>
            <person name="Coursin T."/>
            <person name="Rippka R."/>
            <person name="Tandeau De Marsac N."/>
            <person name="Huntemann M."/>
            <person name="Wei C.-L."/>
            <person name="Han J."/>
            <person name="Detter J.C."/>
            <person name="Han C."/>
            <person name="Tapia R."/>
            <person name="Chen A."/>
            <person name="Kyrpides N."/>
            <person name="Mavromatis K."/>
            <person name="Markowitz V."/>
            <person name="Szeto E."/>
            <person name="Ivanova N."/>
            <person name="Pagani I."/>
            <person name="Pati A."/>
            <person name="Goodwin L."/>
            <person name="Nordberg H.P."/>
            <person name="Cantor M.N."/>
            <person name="Hua S.X."/>
            <person name="Woyke T."/>
            <person name="Kerfeld C.A."/>
        </authorList>
    </citation>
    <scope>NUCLEOTIDE SEQUENCE [LARGE SCALE GENOMIC DNA]</scope>
    <source>
        <strain evidence="3 4">PCC 7417</strain>
    </source>
</reference>
<dbReference type="PATRIC" id="fig|56107.3.peg.4109"/>
<dbReference type="AlphaFoldDB" id="K9X1B5"/>
<dbReference type="HAMAP" id="MF_00771">
    <property type="entry name" value="UPF0310"/>
    <property type="match status" value="1"/>
</dbReference>
<feature type="domain" description="EVE" evidence="2">
    <location>
        <begin position="5"/>
        <end position="136"/>
    </location>
</feature>